<organism evidence="5 6">
    <name type="scientific">Lojkania enalia</name>
    <dbReference type="NCBI Taxonomy" id="147567"/>
    <lineage>
        <taxon>Eukaryota</taxon>
        <taxon>Fungi</taxon>
        <taxon>Dikarya</taxon>
        <taxon>Ascomycota</taxon>
        <taxon>Pezizomycotina</taxon>
        <taxon>Dothideomycetes</taxon>
        <taxon>Pleosporomycetidae</taxon>
        <taxon>Pleosporales</taxon>
        <taxon>Pleosporales incertae sedis</taxon>
        <taxon>Lojkania</taxon>
    </lineage>
</organism>
<dbReference type="GO" id="GO:0016787">
    <property type="term" value="F:hydrolase activity"/>
    <property type="evidence" value="ECO:0007669"/>
    <property type="project" value="InterPro"/>
</dbReference>
<evidence type="ECO:0000256" key="3">
    <source>
        <dbReference type="RuleBase" id="RU366045"/>
    </source>
</evidence>
<dbReference type="PANTHER" id="PTHR21240">
    <property type="entry name" value="2-AMINO-3-CARBOXYLMUCONATE-6-SEMIALDEHYDE DECARBOXYLASE"/>
    <property type="match status" value="1"/>
</dbReference>
<comment type="caution">
    <text evidence="5">The sequence shown here is derived from an EMBL/GenBank/DDBJ whole genome shotgun (WGS) entry which is preliminary data.</text>
</comment>
<keyword evidence="2 3" id="KW-0456">Lyase</keyword>
<dbReference type="InterPro" id="IPR032466">
    <property type="entry name" value="Metal_Hydrolase"/>
</dbReference>
<keyword evidence="1 3" id="KW-0210">Decarboxylase</keyword>
<evidence type="ECO:0000259" key="4">
    <source>
        <dbReference type="Pfam" id="PF04909"/>
    </source>
</evidence>
<accession>A0A9P4K9Y7</accession>
<evidence type="ECO:0000256" key="1">
    <source>
        <dbReference type="ARBA" id="ARBA00022793"/>
    </source>
</evidence>
<dbReference type="SUPFAM" id="SSF51556">
    <property type="entry name" value="Metallo-dependent hydrolases"/>
    <property type="match status" value="1"/>
</dbReference>
<gene>
    <name evidence="5" type="ORF">CC78DRAFT_579411</name>
</gene>
<reference evidence="6" key="1">
    <citation type="journal article" date="2020" name="Stud. Mycol.">
        <title>101 Dothideomycetes genomes: A test case for predicting lifestyles and emergence of pathogens.</title>
        <authorList>
            <person name="Haridas S."/>
            <person name="Albert R."/>
            <person name="Binder M."/>
            <person name="Bloem J."/>
            <person name="LaButti K."/>
            <person name="Salamov A."/>
            <person name="Andreopoulos B."/>
            <person name="Baker S."/>
            <person name="Barry K."/>
            <person name="Bills G."/>
            <person name="Bluhm B."/>
            <person name="Cannon C."/>
            <person name="Castanera R."/>
            <person name="Culley D."/>
            <person name="Daum C."/>
            <person name="Ezra D."/>
            <person name="Gonzalez J."/>
            <person name="Henrissat B."/>
            <person name="Kuo A."/>
            <person name="Liang C."/>
            <person name="Lipzen A."/>
            <person name="Lutzoni F."/>
            <person name="Magnuson J."/>
            <person name="Mondo S."/>
            <person name="Nolan M."/>
            <person name="Ohm R."/>
            <person name="Pangilinan J."/>
            <person name="Park H.-J."/>
            <person name="Ramirez L."/>
            <person name="Alfaro M."/>
            <person name="Sun H."/>
            <person name="Tritt A."/>
            <person name="Yoshinaga Y."/>
            <person name="Zwiers L.-H."/>
            <person name="Turgeon B."/>
            <person name="Goodwin S."/>
            <person name="Spatafora J."/>
            <person name="Crous P."/>
            <person name="Grigoriev I."/>
        </authorList>
    </citation>
    <scope>NUCLEOTIDE SEQUENCE [LARGE SCALE GENOMIC DNA]</scope>
    <source>
        <strain evidence="6">CBS 304.66</strain>
    </source>
</reference>
<keyword evidence="6" id="KW-1185">Reference proteome</keyword>
<dbReference type="InterPro" id="IPR006680">
    <property type="entry name" value="Amidohydro-rel"/>
</dbReference>
<comment type="similarity">
    <text evidence="3">Belongs to the metallo-dependent hydrolases superfamily.</text>
</comment>
<evidence type="ECO:0000313" key="6">
    <source>
        <dbReference type="Proteomes" id="UP000800093"/>
    </source>
</evidence>
<sequence length="369" mass="41468">MAEPACITRINKNARRDNIDLTVLPFVTHALTSIVDLSKPLPKPLPSFSNASRIDTHVHPVPSWFRNLQPLAAGRETPTWNLSLHLDFMAEHNIKHSILCISTPQANAFPGNREKTVALARILNEFAGELVRAFPERFSFLAVTALPYVEESITEIQYALNELGAVGLGMLTNHEALYPGDEKFRPLWESLQARDSNKEIVFIHPTDPVINFSGNLVNSKPSPLRSGLGEFYFETARAISSITASRTIIEFPKLHWRVSHGAGAFPDIQDRFLLGFPNDAEEARKIYATRFWYDSAGPVYPRQIKGLLAHDVPISQFVFGTDYPYGIGFWDVNANIAGLADADFLSREEKNAVFYRNAEELWKGKIYNL</sequence>
<dbReference type="PANTHER" id="PTHR21240:SF32">
    <property type="entry name" value="AMIDOHYDROLASE-RELATED DOMAIN-CONTAINING PROTEIN"/>
    <property type="match status" value="1"/>
</dbReference>
<dbReference type="Pfam" id="PF04909">
    <property type="entry name" value="Amidohydro_2"/>
    <property type="match status" value="1"/>
</dbReference>
<dbReference type="GO" id="GO:0005829">
    <property type="term" value="C:cytosol"/>
    <property type="evidence" value="ECO:0007669"/>
    <property type="project" value="TreeGrafter"/>
</dbReference>
<protein>
    <submittedName>
        <fullName evidence="5">Amidohydrolase 2</fullName>
    </submittedName>
</protein>
<dbReference type="OrthoDB" id="2832284at2759"/>
<dbReference type="EMBL" id="ML986607">
    <property type="protein sequence ID" value="KAF2265434.1"/>
    <property type="molecule type" value="Genomic_DNA"/>
</dbReference>
<proteinExistence type="inferred from homology"/>
<evidence type="ECO:0000256" key="2">
    <source>
        <dbReference type="ARBA" id="ARBA00023239"/>
    </source>
</evidence>
<dbReference type="Proteomes" id="UP000800093">
    <property type="component" value="Unassembled WGS sequence"/>
</dbReference>
<dbReference type="InterPro" id="IPR032465">
    <property type="entry name" value="ACMSD"/>
</dbReference>
<dbReference type="AlphaFoldDB" id="A0A9P4K9Y7"/>
<dbReference type="GO" id="GO:0019748">
    <property type="term" value="P:secondary metabolic process"/>
    <property type="evidence" value="ECO:0007669"/>
    <property type="project" value="TreeGrafter"/>
</dbReference>
<feature type="domain" description="Amidohydrolase-related" evidence="4">
    <location>
        <begin position="54"/>
        <end position="363"/>
    </location>
</feature>
<evidence type="ECO:0000313" key="5">
    <source>
        <dbReference type="EMBL" id="KAF2265434.1"/>
    </source>
</evidence>
<dbReference type="GO" id="GO:0016831">
    <property type="term" value="F:carboxy-lyase activity"/>
    <property type="evidence" value="ECO:0007669"/>
    <property type="project" value="UniProtKB-KW"/>
</dbReference>
<dbReference type="Gene3D" id="3.20.20.140">
    <property type="entry name" value="Metal-dependent hydrolases"/>
    <property type="match status" value="1"/>
</dbReference>
<name>A0A9P4K9Y7_9PLEO</name>